<dbReference type="GO" id="GO:0005524">
    <property type="term" value="F:ATP binding"/>
    <property type="evidence" value="ECO:0007669"/>
    <property type="project" value="UniProtKB-KW"/>
</dbReference>
<accession>A0A6N9H5C1</accession>
<dbReference type="InterPro" id="IPR027417">
    <property type="entry name" value="P-loop_NTPase"/>
</dbReference>
<evidence type="ECO:0000313" key="7">
    <source>
        <dbReference type="Proteomes" id="UP000469215"/>
    </source>
</evidence>
<dbReference type="PROSITE" id="PS00211">
    <property type="entry name" value="ABC_TRANSPORTER_1"/>
    <property type="match status" value="1"/>
</dbReference>
<evidence type="ECO:0000256" key="3">
    <source>
        <dbReference type="ARBA" id="ARBA00022840"/>
    </source>
</evidence>
<dbReference type="RefSeq" id="WP_160952664.1">
    <property type="nucleotide sequence ID" value="NZ_WWEQ01000012.1"/>
</dbReference>
<proteinExistence type="predicted"/>
<dbReference type="PROSITE" id="PS50893">
    <property type="entry name" value="ABC_TRANSPORTER_2"/>
    <property type="match status" value="1"/>
</dbReference>
<keyword evidence="1" id="KW-0813">Transport</keyword>
<dbReference type="Pfam" id="PF00005">
    <property type="entry name" value="ABC_tran"/>
    <property type="match status" value="1"/>
</dbReference>
<feature type="region of interest" description="Disordered" evidence="4">
    <location>
        <begin position="1"/>
        <end position="23"/>
    </location>
</feature>
<dbReference type="PANTHER" id="PTHR42734">
    <property type="entry name" value="METAL TRANSPORT SYSTEM ATP-BINDING PROTEIN TM_0124-RELATED"/>
    <property type="match status" value="1"/>
</dbReference>
<evidence type="ECO:0000256" key="2">
    <source>
        <dbReference type="ARBA" id="ARBA00022741"/>
    </source>
</evidence>
<dbReference type="InterPro" id="IPR050153">
    <property type="entry name" value="Metal_Ion_Import_ABC"/>
</dbReference>
<keyword evidence="3 6" id="KW-0067">ATP-binding</keyword>
<protein>
    <submittedName>
        <fullName evidence="6">ATP-binding cassette domain-containing protein</fullName>
    </submittedName>
</protein>
<sequence length="288" mass="31031">MTHRTVRRGPATHTHPAPGSAPEPILRIHDAQLRFGRRVVWHGLDLDVSPGEFIAVLGPNGSGKTSLLKVLLGQNRLHSGSAEIAGHPVRSGSRAVGYVPQQRGVDPQTPLRARDLVRLGIDGDRWGLGLPSRKITAQVDRLLASVGALDYADAPVGTLSGGELQRLRLAQALASDPRVLLCDEPLLSLDITHQHLVARLLDEQRRERDTAILFVTHEINPILPYVDRVLYIVGGHFLVGCPHEVITTAALTRLYGYPVEVVEAAGRLLIVGGDDEGAHHPAQDGSAA</sequence>
<keyword evidence="2" id="KW-0547">Nucleotide-binding</keyword>
<name>A0A6N9H5C1_9MICO</name>
<evidence type="ECO:0000313" key="6">
    <source>
        <dbReference type="EMBL" id="MYM19230.1"/>
    </source>
</evidence>
<dbReference type="AlphaFoldDB" id="A0A6N9H5C1"/>
<dbReference type="SMART" id="SM00382">
    <property type="entry name" value="AAA"/>
    <property type="match status" value="1"/>
</dbReference>
<dbReference type="Gene3D" id="3.40.50.300">
    <property type="entry name" value="P-loop containing nucleotide triphosphate hydrolases"/>
    <property type="match status" value="1"/>
</dbReference>
<dbReference type="InterPro" id="IPR003439">
    <property type="entry name" value="ABC_transporter-like_ATP-bd"/>
</dbReference>
<dbReference type="InterPro" id="IPR003593">
    <property type="entry name" value="AAA+_ATPase"/>
</dbReference>
<dbReference type="Proteomes" id="UP000469215">
    <property type="component" value="Unassembled WGS sequence"/>
</dbReference>
<evidence type="ECO:0000256" key="1">
    <source>
        <dbReference type="ARBA" id="ARBA00022448"/>
    </source>
</evidence>
<dbReference type="EMBL" id="WWEQ01000012">
    <property type="protein sequence ID" value="MYM19230.1"/>
    <property type="molecule type" value="Genomic_DNA"/>
</dbReference>
<feature type="domain" description="ABC transporter" evidence="5">
    <location>
        <begin position="26"/>
        <end position="259"/>
    </location>
</feature>
<comment type="caution">
    <text evidence="6">The sequence shown here is derived from an EMBL/GenBank/DDBJ whole genome shotgun (WGS) entry which is preliminary data.</text>
</comment>
<dbReference type="CDD" id="cd03235">
    <property type="entry name" value="ABC_Metallic_Cations"/>
    <property type="match status" value="1"/>
</dbReference>
<dbReference type="InterPro" id="IPR017871">
    <property type="entry name" value="ABC_transporter-like_CS"/>
</dbReference>
<dbReference type="GO" id="GO:0016887">
    <property type="term" value="F:ATP hydrolysis activity"/>
    <property type="evidence" value="ECO:0007669"/>
    <property type="project" value="InterPro"/>
</dbReference>
<evidence type="ECO:0000259" key="5">
    <source>
        <dbReference type="PROSITE" id="PS50893"/>
    </source>
</evidence>
<evidence type="ECO:0000256" key="4">
    <source>
        <dbReference type="SAM" id="MobiDB-lite"/>
    </source>
</evidence>
<reference evidence="6 7" key="1">
    <citation type="submission" date="2020-01" db="EMBL/GenBank/DDBJ databases">
        <authorList>
            <person name="Deng T."/>
        </authorList>
    </citation>
    <scope>NUCLEOTIDE SEQUENCE [LARGE SCALE GENOMIC DNA]</scope>
    <source>
        <strain evidence="6 7">5221</strain>
    </source>
</reference>
<dbReference type="SUPFAM" id="SSF52540">
    <property type="entry name" value="P-loop containing nucleoside triphosphate hydrolases"/>
    <property type="match status" value="1"/>
</dbReference>
<keyword evidence="7" id="KW-1185">Reference proteome</keyword>
<gene>
    <name evidence="6" type="ORF">GSY69_04410</name>
</gene>
<organism evidence="6 7">
    <name type="scientific">Brevibacterium rongguiense</name>
    <dbReference type="NCBI Taxonomy" id="2695267"/>
    <lineage>
        <taxon>Bacteria</taxon>
        <taxon>Bacillati</taxon>
        <taxon>Actinomycetota</taxon>
        <taxon>Actinomycetes</taxon>
        <taxon>Micrococcales</taxon>
        <taxon>Brevibacteriaceae</taxon>
        <taxon>Brevibacterium</taxon>
    </lineage>
</organism>